<keyword evidence="7" id="KW-1185">Reference proteome</keyword>
<dbReference type="Pfam" id="PF02630">
    <property type="entry name" value="SCO1-SenC"/>
    <property type="match status" value="1"/>
</dbReference>
<evidence type="ECO:0000256" key="3">
    <source>
        <dbReference type="PIRSR" id="PIRSR603782-1"/>
    </source>
</evidence>
<dbReference type="InterPro" id="IPR003782">
    <property type="entry name" value="SCO1/SenC"/>
</dbReference>
<evidence type="ECO:0000256" key="1">
    <source>
        <dbReference type="ARBA" id="ARBA00010996"/>
    </source>
</evidence>
<dbReference type="EMBL" id="JABBNT010000003">
    <property type="protein sequence ID" value="NMM45129.1"/>
    <property type="molecule type" value="Genomic_DNA"/>
</dbReference>
<feature type="binding site" evidence="3">
    <location>
        <position position="77"/>
    </location>
    <ligand>
        <name>Cu cation</name>
        <dbReference type="ChEBI" id="CHEBI:23378"/>
    </ligand>
</feature>
<evidence type="ECO:0000256" key="4">
    <source>
        <dbReference type="PIRSR" id="PIRSR603782-2"/>
    </source>
</evidence>
<comment type="caution">
    <text evidence="6">The sequence shown here is derived from an EMBL/GenBank/DDBJ whole genome shotgun (WGS) entry which is preliminary data.</text>
</comment>
<evidence type="ECO:0000313" key="7">
    <source>
        <dbReference type="Proteomes" id="UP000539372"/>
    </source>
</evidence>
<evidence type="ECO:0000256" key="2">
    <source>
        <dbReference type="ARBA" id="ARBA00023008"/>
    </source>
</evidence>
<dbReference type="InterPro" id="IPR013766">
    <property type="entry name" value="Thioredoxin_domain"/>
</dbReference>
<keyword evidence="4" id="KW-1015">Disulfide bond</keyword>
<comment type="similarity">
    <text evidence="1">Belongs to the SCO1/2 family.</text>
</comment>
<keyword evidence="3" id="KW-0479">Metal-binding</keyword>
<dbReference type="SUPFAM" id="SSF52833">
    <property type="entry name" value="Thioredoxin-like"/>
    <property type="match status" value="1"/>
</dbReference>
<dbReference type="PANTHER" id="PTHR12151:SF25">
    <property type="entry name" value="LINALOOL DEHYDRATASE_ISOMERASE DOMAIN-CONTAINING PROTEIN"/>
    <property type="match status" value="1"/>
</dbReference>
<feature type="disulfide bond" description="Redox-active" evidence="4">
    <location>
        <begin position="77"/>
        <end position="81"/>
    </location>
</feature>
<organism evidence="6 7">
    <name type="scientific">Pacificispira spongiicola</name>
    <dbReference type="NCBI Taxonomy" id="2729598"/>
    <lineage>
        <taxon>Bacteria</taxon>
        <taxon>Pseudomonadati</taxon>
        <taxon>Pseudomonadota</taxon>
        <taxon>Alphaproteobacteria</taxon>
        <taxon>Rhodospirillales</taxon>
        <taxon>Rhodospirillaceae</taxon>
        <taxon>Pacificispira</taxon>
    </lineage>
</organism>
<sequence>MIGAMLAVLAAIGLAALVAWHQLAGGSGGARNAAETVVAPGVAIGGDFTLTDQDGKIVTEADFKGGYSLFYFGYTFCPDVCPTELSTVARALDLVAEKDPAVAEQVTPVFVTVDPKRDSQALMKDYVQAFHPRMVGLRGDEAATADVAAKFRVYYAVGEDLGDGFYLVNHSSYLYLMGPNGELKSLIRGGASAENVAEVLTRVVTTGS</sequence>
<reference evidence="6 7" key="1">
    <citation type="submission" date="2020-04" db="EMBL/GenBank/DDBJ databases">
        <title>Rhodospirillaceae bacterium KN72 isolated from deep sea.</title>
        <authorList>
            <person name="Zhang D.-C."/>
        </authorList>
    </citation>
    <scope>NUCLEOTIDE SEQUENCE [LARGE SCALE GENOMIC DNA]</scope>
    <source>
        <strain evidence="6 7">KN72</strain>
    </source>
</reference>
<dbReference type="PANTHER" id="PTHR12151">
    <property type="entry name" value="ELECTRON TRANSPORT PROTIN SCO1/SENC FAMILY MEMBER"/>
    <property type="match status" value="1"/>
</dbReference>
<dbReference type="GO" id="GO:0046872">
    <property type="term" value="F:metal ion binding"/>
    <property type="evidence" value="ECO:0007669"/>
    <property type="project" value="UniProtKB-KW"/>
</dbReference>
<gene>
    <name evidence="6" type="ORF">HH303_11610</name>
</gene>
<protein>
    <submittedName>
        <fullName evidence="6">SCO family protein</fullName>
    </submittedName>
</protein>
<dbReference type="AlphaFoldDB" id="A0A7Y0HH54"/>
<feature type="binding site" evidence="3">
    <location>
        <position position="81"/>
    </location>
    <ligand>
        <name>Cu cation</name>
        <dbReference type="ChEBI" id="CHEBI:23378"/>
    </ligand>
</feature>
<proteinExistence type="inferred from homology"/>
<dbReference type="CDD" id="cd02968">
    <property type="entry name" value="SCO"/>
    <property type="match status" value="1"/>
</dbReference>
<evidence type="ECO:0000259" key="5">
    <source>
        <dbReference type="PROSITE" id="PS51352"/>
    </source>
</evidence>
<evidence type="ECO:0000313" key="6">
    <source>
        <dbReference type="EMBL" id="NMM45129.1"/>
    </source>
</evidence>
<accession>A0A7Y0HH54</accession>
<dbReference type="Proteomes" id="UP000539372">
    <property type="component" value="Unassembled WGS sequence"/>
</dbReference>
<dbReference type="FunFam" id="3.40.30.10:FF:000013">
    <property type="entry name" value="Blast:Protein SCO1 homolog, mitochondrial"/>
    <property type="match status" value="1"/>
</dbReference>
<keyword evidence="2 3" id="KW-0186">Copper</keyword>
<dbReference type="PROSITE" id="PS51352">
    <property type="entry name" value="THIOREDOXIN_2"/>
    <property type="match status" value="1"/>
</dbReference>
<dbReference type="Gene3D" id="3.40.30.10">
    <property type="entry name" value="Glutaredoxin"/>
    <property type="match status" value="1"/>
</dbReference>
<feature type="binding site" evidence="3">
    <location>
        <position position="170"/>
    </location>
    <ligand>
        <name>Cu cation</name>
        <dbReference type="ChEBI" id="CHEBI:23378"/>
    </ligand>
</feature>
<feature type="domain" description="Thioredoxin" evidence="5">
    <location>
        <begin position="39"/>
        <end position="205"/>
    </location>
</feature>
<name>A0A7Y0HH54_9PROT</name>
<dbReference type="InterPro" id="IPR036249">
    <property type="entry name" value="Thioredoxin-like_sf"/>
</dbReference>